<proteinExistence type="predicted"/>
<gene>
    <name evidence="1" type="ORF">RFI_38651</name>
</gene>
<feature type="non-terminal residue" evidence="1">
    <location>
        <position position="1"/>
    </location>
</feature>
<name>X6L9Y1_RETFI</name>
<dbReference type="AlphaFoldDB" id="X6L9Y1"/>
<dbReference type="EMBL" id="ASPP01045658">
    <property type="protein sequence ID" value="ETN98837.1"/>
    <property type="molecule type" value="Genomic_DNA"/>
</dbReference>
<reference evidence="1 2" key="1">
    <citation type="journal article" date="2013" name="Curr. Biol.">
        <title>The Genome of the Foraminiferan Reticulomyxa filosa.</title>
        <authorList>
            <person name="Glockner G."/>
            <person name="Hulsmann N."/>
            <person name="Schleicher M."/>
            <person name="Noegel A.A."/>
            <person name="Eichinger L."/>
            <person name="Gallinger C."/>
            <person name="Pawlowski J."/>
            <person name="Sierra R."/>
            <person name="Euteneuer U."/>
            <person name="Pillet L."/>
            <person name="Moustafa A."/>
            <person name="Platzer M."/>
            <person name="Groth M."/>
            <person name="Szafranski K."/>
            <person name="Schliwa M."/>
        </authorList>
    </citation>
    <scope>NUCLEOTIDE SEQUENCE [LARGE SCALE GENOMIC DNA]</scope>
</reference>
<dbReference type="InterPro" id="IPR015915">
    <property type="entry name" value="Kelch-typ_b-propeller"/>
</dbReference>
<dbReference type="SUPFAM" id="SSF50965">
    <property type="entry name" value="Galactose oxidase, central domain"/>
    <property type="match status" value="1"/>
</dbReference>
<keyword evidence="2" id="KW-1185">Reference proteome</keyword>
<dbReference type="Gene3D" id="2.120.10.80">
    <property type="entry name" value="Kelch-type beta propeller"/>
    <property type="match status" value="1"/>
</dbReference>
<evidence type="ECO:0000313" key="1">
    <source>
        <dbReference type="EMBL" id="ETN98837.1"/>
    </source>
</evidence>
<evidence type="ECO:0000313" key="2">
    <source>
        <dbReference type="Proteomes" id="UP000023152"/>
    </source>
</evidence>
<accession>X6L9Y1</accession>
<sequence length="214" mass="25638">RNNISVFDLNTFELIKHDQLPTNSNICYHCFVSKSENEQVQEMMKTNKKYKQNYQMLLFYREIGLSIEYDEDNNTFQFHQLPVYHDIVSLFRYAYVCIDDIILFFGGLNIYNNTVSRSVHKYSIREDKWMTFQNTLPSPSFDCVAILSEEDSHIYVIGGRDNEKTAIKTNVRIWDPSYLSKKEIKFVIKYWIQTLKIKLVWIDDFDKIIIKYCR</sequence>
<comment type="caution">
    <text evidence="1">The sequence shown here is derived from an EMBL/GenBank/DDBJ whole genome shotgun (WGS) entry which is preliminary data.</text>
</comment>
<protein>
    <recommendedName>
        <fullName evidence="3">Kelch motif family protein</fullName>
    </recommendedName>
</protein>
<organism evidence="1 2">
    <name type="scientific">Reticulomyxa filosa</name>
    <dbReference type="NCBI Taxonomy" id="46433"/>
    <lineage>
        <taxon>Eukaryota</taxon>
        <taxon>Sar</taxon>
        <taxon>Rhizaria</taxon>
        <taxon>Retaria</taxon>
        <taxon>Foraminifera</taxon>
        <taxon>Monothalamids</taxon>
        <taxon>Reticulomyxidae</taxon>
        <taxon>Reticulomyxa</taxon>
    </lineage>
</organism>
<evidence type="ECO:0008006" key="3">
    <source>
        <dbReference type="Google" id="ProtNLM"/>
    </source>
</evidence>
<dbReference type="OrthoDB" id="191037at2759"/>
<dbReference type="InterPro" id="IPR011043">
    <property type="entry name" value="Gal_Oxase/kelch_b-propeller"/>
</dbReference>
<dbReference type="Proteomes" id="UP000023152">
    <property type="component" value="Unassembled WGS sequence"/>
</dbReference>